<protein>
    <submittedName>
        <fullName evidence="1">Uncharacterized protein</fullName>
    </submittedName>
</protein>
<dbReference type="EMBL" id="BAAATM010000022">
    <property type="protein sequence ID" value="GAA2554996.1"/>
    <property type="molecule type" value="Genomic_DNA"/>
</dbReference>
<evidence type="ECO:0000313" key="2">
    <source>
        <dbReference type="Proteomes" id="UP001501095"/>
    </source>
</evidence>
<accession>A0ABN3P108</accession>
<comment type="caution">
    <text evidence="1">The sequence shown here is derived from an EMBL/GenBank/DDBJ whole genome shotgun (WGS) entry which is preliminary data.</text>
</comment>
<organism evidence="1 2">
    <name type="scientific">Streptomyces levis</name>
    <dbReference type="NCBI Taxonomy" id="285566"/>
    <lineage>
        <taxon>Bacteria</taxon>
        <taxon>Bacillati</taxon>
        <taxon>Actinomycetota</taxon>
        <taxon>Actinomycetes</taxon>
        <taxon>Kitasatosporales</taxon>
        <taxon>Streptomycetaceae</taxon>
        <taxon>Streptomyces</taxon>
    </lineage>
</organism>
<gene>
    <name evidence="1" type="ORF">GCM10010423_65210</name>
</gene>
<sequence length="265" mass="28742">MPWPSGYVQVRVSGTFADFMDEPLKGYVTFEPSMMLVDEYQQQIIPPAIRGIELVDGHFEIYLLATDEPRVSPKNWHYNVTLSVKGGRQLKLNVPSSLEGSVLDISVPILEELLEPQPIIPPDYATVGMVQAEQAARMAADALLVPRSEKGAPNGVAVLDAGGKLDLGQFPTEEFLTADLLGSPDGVAELGSDGAVPASQLPTFVFAQMTPSATWTINYTQGVRPDVDVYNNSGNIVIADVSHPDDQTVIVSFAYPETGRAILRW</sequence>
<name>A0ABN3P108_9ACTN</name>
<evidence type="ECO:0000313" key="1">
    <source>
        <dbReference type="EMBL" id="GAA2554996.1"/>
    </source>
</evidence>
<keyword evidence="2" id="KW-1185">Reference proteome</keyword>
<dbReference type="Proteomes" id="UP001501095">
    <property type="component" value="Unassembled WGS sequence"/>
</dbReference>
<proteinExistence type="predicted"/>
<reference evidence="1 2" key="1">
    <citation type="journal article" date="2019" name="Int. J. Syst. Evol. Microbiol.">
        <title>The Global Catalogue of Microorganisms (GCM) 10K type strain sequencing project: providing services to taxonomists for standard genome sequencing and annotation.</title>
        <authorList>
            <consortium name="The Broad Institute Genomics Platform"/>
            <consortium name="The Broad Institute Genome Sequencing Center for Infectious Disease"/>
            <person name="Wu L."/>
            <person name="Ma J."/>
        </authorList>
    </citation>
    <scope>NUCLEOTIDE SEQUENCE [LARGE SCALE GENOMIC DNA]</scope>
    <source>
        <strain evidence="1 2">JCM 6924</strain>
    </source>
</reference>